<gene>
    <name evidence="5" type="ORF">C4541_03585</name>
</gene>
<dbReference type="InterPro" id="IPR051454">
    <property type="entry name" value="RNA/ubiquinone_mod_enzymes"/>
</dbReference>
<name>A0A3A4R3M5_9BACT</name>
<protein>
    <submittedName>
        <fullName evidence="5">U32 family peptidase</fullName>
    </submittedName>
</protein>
<dbReference type="PROSITE" id="PS01276">
    <property type="entry name" value="PEPTIDASE_U32"/>
    <property type="match status" value="1"/>
</dbReference>
<comment type="caution">
    <text evidence="5">The sequence shown here is derived from an EMBL/GenBank/DDBJ whole genome shotgun (WGS) entry which is preliminary data.</text>
</comment>
<reference evidence="5 6" key="1">
    <citation type="journal article" date="2017" name="ISME J.">
        <title>Energy and carbon metabolisms in a deep terrestrial subsurface fluid microbial community.</title>
        <authorList>
            <person name="Momper L."/>
            <person name="Jungbluth S.P."/>
            <person name="Lee M.D."/>
            <person name="Amend J.P."/>
        </authorList>
    </citation>
    <scope>NUCLEOTIDE SEQUENCE [LARGE SCALE GENOMIC DNA]</scope>
    <source>
        <strain evidence="5">SURF_26</strain>
    </source>
</reference>
<dbReference type="InterPro" id="IPR001539">
    <property type="entry name" value="Peptidase_U32"/>
</dbReference>
<dbReference type="Pfam" id="PF16325">
    <property type="entry name" value="Peptidase_U32_C"/>
    <property type="match status" value="1"/>
</dbReference>
<proteinExistence type="inferred from homology"/>
<dbReference type="AlphaFoldDB" id="A0A3A4R3M5"/>
<dbReference type="GO" id="GO:0008233">
    <property type="term" value="F:peptidase activity"/>
    <property type="evidence" value="ECO:0007669"/>
    <property type="project" value="UniProtKB-KW"/>
</dbReference>
<evidence type="ECO:0000256" key="1">
    <source>
        <dbReference type="ARBA" id="ARBA00022670"/>
    </source>
</evidence>
<dbReference type="GO" id="GO:0006508">
    <property type="term" value="P:proteolysis"/>
    <property type="evidence" value="ECO:0007669"/>
    <property type="project" value="UniProtKB-KW"/>
</dbReference>
<evidence type="ECO:0000313" key="5">
    <source>
        <dbReference type="EMBL" id="RJP60704.1"/>
    </source>
</evidence>
<dbReference type="Gene3D" id="2.40.30.10">
    <property type="entry name" value="Translation factors"/>
    <property type="match status" value="1"/>
</dbReference>
<evidence type="ECO:0000313" key="6">
    <source>
        <dbReference type="Proteomes" id="UP000266426"/>
    </source>
</evidence>
<accession>A0A3A4R3M5</accession>
<dbReference type="Pfam" id="PF01136">
    <property type="entry name" value="Peptidase_U32"/>
    <property type="match status" value="1"/>
</dbReference>
<comment type="similarity">
    <text evidence="3">Belongs to the peptidase U32 family.</text>
</comment>
<keyword evidence="2" id="KW-0378">Hydrolase</keyword>
<organism evidence="5 6">
    <name type="scientific">Candidatus Auribacter fodinae</name>
    <dbReference type="NCBI Taxonomy" id="2093366"/>
    <lineage>
        <taxon>Bacteria</taxon>
        <taxon>Pseudomonadati</taxon>
        <taxon>Candidatus Auribacterota</taxon>
        <taxon>Candidatus Auribacteria</taxon>
        <taxon>Candidatus Auribacterales</taxon>
        <taxon>Candidatus Auribacteraceae</taxon>
        <taxon>Candidatus Auribacter</taxon>
    </lineage>
</organism>
<dbReference type="InterPro" id="IPR032525">
    <property type="entry name" value="Peptidase_U32_C"/>
</dbReference>
<sequence>MRIPELLAPVGSPDKLLPALDYGADAVYLSSQQFGLRASAGNFDIDDLRKAAEIVKAGNKNIYLTLNAFCRNKSFPALREFLNSISDIPIDAFIISDPGVFLTSREVCPHIPVHISTQANTINMESVRFWENQGVKRVILARELSAQEVAEIAKSSSCEIEIFVHGALCLAYAGKCYLSAYLESRESNAGQCSQLCRRTYQLLETQGADRVLSVEMDDENAYFLNTRDLCLIEKLPQIAEMGITSIKIEGRMKSAYYVAAVTRVYRDALNTLKQEGIISEKKLRGYTDELHKVSNRGFTTGYFGLDIPQNMIKIEGKYIQQYVFMGIIENPVNGTFRLDPRNKIRCGDRIEIIGPNRANDRIATVTKIIRDNTEQTDANPNQISEITVDIPVYHGEIMRINEEDYNK</sequence>
<dbReference type="Proteomes" id="UP000266426">
    <property type="component" value="Unassembled WGS sequence"/>
</dbReference>
<evidence type="ECO:0000256" key="3">
    <source>
        <dbReference type="ARBA" id="ARBA00038374"/>
    </source>
</evidence>
<dbReference type="PANTHER" id="PTHR30217">
    <property type="entry name" value="PEPTIDASE U32 FAMILY"/>
    <property type="match status" value="1"/>
</dbReference>
<evidence type="ECO:0000256" key="2">
    <source>
        <dbReference type="ARBA" id="ARBA00022801"/>
    </source>
</evidence>
<dbReference type="EMBL" id="QZJZ01000024">
    <property type="protein sequence ID" value="RJP60704.1"/>
    <property type="molecule type" value="Genomic_DNA"/>
</dbReference>
<evidence type="ECO:0000259" key="4">
    <source>
        <dbReference type="Pfam" id="PF16325"/>
    </source>
</evidence>
<feature type="domain" description="Peptidase family U32 C-terminal" evidence="4">
    <location>
        <begin position="321"/>
        <end position="399"/>
    </location>
</feature>
<keyword evidence="1" id="KW-0645">Protease</keyword>
<dbReference type="PANTHER" id="PTHR30217:SF6">
    <property type="entry name" value="TRNA HYDROXYLATION PROTEIN P"/>
    <property type="match status" value="1"/>
</dbReference>